<keyword evidence="1" id="KW-0812">Transmembrane</keyword>
<dbReference type="AlphaFoldDB" id="A0A940P4T4"/>
<dbReference type="RefSeq" id="WP_209526685.1">
    <property type="nucleotide sequence ID" value="NZ_JAEEGA010000004.1"/>
</dbReference>
<sequence length="202" mass="22276">MKNIVITIFNEESRTYEALSLLKQDSQNLDIIASGIIKNNHGSLEIKDGFDLSEYDDNWAAGGLIGGLLGILGGPVGVLLGSGLGMTIGTGFDLDELEDNQSVFKQVAQELGENKLALLTVADESDEQLLNQLLMKEGAVKIIRKSYVDVQTEIFENQELEKQLAKAARAQMRAEKKEKWHAMAEAKQQELSDKLKTLKRGK</sequence>
<gene>
    <name evidence="2" type="ORF">I6N95_08520</name>
</gene>
<evidence type="ECO:0000256" key="1">
    <source>
        <dbReference type="SAM" id="Phobius"/>
    </source>
</evidence>
<reference evidence="2" key="1">
    <citation type="submission" date="2020-12" db="EMBL/GenBank/DDBJ databases">
        <title>Vagococcus allomyrinae sp. nov. and Enterococcus lavae sp. nov., isolated from the larvae of Allomyrina dichotoma.</title>
        <authorList>
            <person name="Lee S.D."/>
        </authorList>
    </citation>
    <scope>NUCLEOTIDE SEQUENCE</scope>
    <source>
        <strain evidence="2">BWB3-3</strain>
    </source>
</reference>
<dbReference type="EMBL" id="JAEEGA010000004">
    <property type="protein sequence ID" value="MBP1041045.1"/>
    <property type="molecule type" value="Genomic_DNA"/>
</dbReference>
<proteinExistence type="predicted"/>
<organism evidence="2 3">
    <name type="scientific">Vagococcus allomyrinae</name>
    <dbReference type="NCBI Taxonomy" id="2794353"/>
    <lineage>
        <taxon>Bacteria</taxon>
        <taxon>Bacillati</taxon>
        <taxon>Bacillota</taxon>
        <taxon>Bacilli</taxon>
        <taxon>Lactobacillales</taxon>
        <taxon>Enterococcaceae</taxon>
        <taxon>Vagococcus</taxon>
    </lineage>
</organism>
<comment type="caution">
    <text evidence="2">The sequence shown here is derived from an EMBL/GenBank/DDBJ whole genome shotgun (WGS) entry which is preliminary data.</text>
</comment>
<protein>
    <recommendedName>
        <fullName evidence="4">DUF1269 domain-containing protein</fullName>
    </recommendedName>
</protein>
<evidence type="ECO:0000313" key="2">
    <source>
        <dbReference type="EMBL" id="MBP1041045.1"/>
    </source>
</evidence>
<keyword evidence="1" id="KW-1133">Transmembrane helix</keyword>
<feature type="transmembrane region" description="Helical" evidence="1">
    <location>
        <begin position="59"/>
        <end position="80"/>
    </location>
</feature>
<accession>A0A940P4T4</accession>
<keyword evidence="3" id="KW-1185">Reference proteome</keyword>
<dbReference type="Proteomes" id="UP000674938">
    <property type="component" value="Unassembled WGS sequence"/>
</dbReference>
<keyword evidence="1" id="KW-0472">Membrane</keyword>
<evidence type="ECO:0008006" key="4">
    <source>
        <dbReference type="Google" id="ProtNLM"/>
    </source>
</evidence>
<evidence type="ECO:0000313" key="3">
    <source>
        <dbReference type="Proteomes" id="UP000674938"/>
    </source>
</evidence>
<name>A0A940P4T4_9ENTE</name>